<evidence type="ECO:0000313" key="1">
    <source>
        <dbReference type="EMBL" id="KAI3776469.1"/>
    </source>
</evidence>
<sequence>MVIGLKRCKKADTDFELLTVSDSKRGNFQDVEGSINFQRLSAATDVAQEFGNTWILVSIVAWHSLLATLLTPCIIWKHSEPTTGEQLKRMHDEFWDNAPHYCFITCGGMECAACKVFGHYLR</sequence>
<reference evidence="2" key="1">
    <citation type="journal article" date="2022" name="Mol. Ecol. Resour.">
        <title>The genomes of chicory, endive, great burdock and yacon provide insights into Asteraceae palaeo-polyploidization history and plant inulin production.</title>
        <authorList>
            <person name="Fan W."/>
            <person name="Wang S."/>
            <person name="Wang H."/>
            <person name="Wang A."/>
            <person name="Jiang F."/>
            <person name="Liu H."/>
            <person name="Zhao H."/>
            <person name="Xu D."/>
            <person name="Zhang Y."/>
        </authorList>
    </citation>
    <scope>NUCLEOTIDE SEQUENCE [LARGE SCALE GENOMIC DNA]</scope>
    <source>
        <strain evidence="2">cv. Yunnan</strain>
    </source>
</reference>
<gene>
    <name evidence="1" type="ORF">L1987_46254</name>
</gene>
<name>A0ACB9FYN2_9ASTR</name>
<evidence type="ECO:0000313" key="2">
    <source>
        <dbReference type="Proteomes" id="UP001056120"/>
    </source>
</evidence>
<organism evidence="1 2">
    <name type="scientific">Smallanthus sonchifolius</name>
    <dbReference type="NCBI Taxonomy" id="185202"/>
    <lineage>
        <taxon>Eukaryota</taxon>
        <taxon>Viridiplantae</taxon>
        <taxon>Streptophyta</taxon>
        <taxon>Embryophyta</taxon>
        <taxon>Tracheophyta</taxon>
        <taxon>Spermatophyta</taxon>
        <taxon>Magnoliopsida</taxon>
        <taxon>eudicotyledons</taxon>
        <taxon>Gunneridae</taxon>
        <taxon>Pentapetalae</taxon>
        <taxon>asterids</taxon>
        <taxon>campanulids</taxon>
        <taxon>Asterales</taxon>
        <taxon>Asteraceae</taxon>
        <taxon>Asteroideae</taxon>
        <taxon>Heliantheae alliance</taxon>
        <taxon>Millerieae</taxon>
        <taxon>Smallanthus</taxon>
    </lineage>
</organism>
<comment type="caution">
    <text evidence="1">The sequence shown here is derived from an EMBL/GenBank/DDBJ whole genome shotgun (WGS) entry which is preliminary data.</text>
</comment>
<reference evidence="1 2" key="2">
    <citation type="journal article" date="2022" name="Mol. Ecol. Resour.">
        <title>The genomes of chicory, endive, great burdock and yacon provide insights into Asteraceae paleo-polyploidization history and plant inulin production.</title>
        <authorList>
            <person name="Fan W."/>
            <person name="Wang S."/>
            <person name="Wang H."/>
            <person name="Wang A."/>
            <person name="Jiang F."/>
            <person name="Liu H."/>
            <person name="Zhao H."/>
            <person name="Xu D."/>
            <person name="Zhang Y."/>
        </authorList>
    </citation>
    <scope>NUCLEOTIDE SEQUENCE [LARGE SCALE GENOMIC DNA]</scope>
    <source>
        <strain evidence="2">cv. Yunnan</strain>
        <tissue evidence="1">Leaves</tissue>
    </source>
</reference>
<proteinExistence type="predicted"/>
<dbReference type="EMBL" id="CM042032">
    <property type="protein sequence ID" value="KAI3776469.1"/>
    <property type="molecule type" value="Genomic_DNA"/>
</dbReference>
<protein>
    <submittedName>
        <fullName evidence="1">Uncharacterized protein</fullName>
    </submittedName>
</protein>
<accession>A0ACB9FYN2</accession>
<keyword evidence="2" id="KW-1185">Reference proteome</keyword>
<dbReference type="Proteomes" id="UP001056120">
    <property type="component" value="Linkage Group LG15"/>
</dbReference>